<dbReference type="OrthoDB" id="5297568at2"/>
<dbReference type="GO" id="GO:0032298">
    <property type="term" value="P:positive regulation of DNA-templated DNA replication initiation"/>
    <property type="evidence" value="ECO:0007669"/>
    <property type="project" value="TreeGrafter"/>
</dbReference>
<dbReference type="InterPro" id="IPR036768">
    <property type="entry name" value="PolIII_chi_sf"/>
</dbReference>
<dbReference type="KEGG" id="cbaa:SRAA_0418"/>
<evidence type="ECO:0000313" key="1">
    <source>
        <dbReference type="EMBL" id="BAO80272.1"/>
    </source>
</evidence>
<name>A0A060NGX6_9BURK</name>
<sequence length="152" mass="16972">MNAIAFHFNVPAPVPYLCRLLRKATHAGQRAWVLLPPALAHELDVALWTFAPEEFIAHARHATVEAEESGQVGSGQCLWQRSPVVLAAQLIPQASDWPLLINLLEPVPEGFERFGRLIEIVPQDEALKQAARLRWRHYSQLGLALKHHDAAA</sequence>
<dbReference type="Proteomes" id="UP000067461">
    <property type="component" value="Chromosome"/>
</dbReference>
<gene>
    <name evidence="1" type="ORF">SRAA_0418</name>
</gene>
<protein>
    <submittedName>
        <fullName evidence="1">DNA polymerase III, chi subunit</fullName>
    </submittedName>
</protein>
<dbReference type="PANTHER" id="PTHR38767">
    <property type="entry name" value="DNA POLYMERASE III SUBUNIT CHI"/>
    <property type="match status" value="1"/>
</dbReference>
<dbReference type="STRING" id="1458425.SRAA_0418"/>
<dbReference type="RefSeq" id="WP_045530686.1">
    <property type="nucleotide sequence ID" value="NZ_AP014568.1"/>
</dbReference>
<keyword evidence="2" id="KW-1185">Reference proteome</keyword>
<dbReference type="Pfam" id="PF04364">
    <property type="entry name" value="DNA_pol3_chi"/>
    <property type="match status" value="1"/>
</dbReference>
<dbReference type="GO" id="GO:0003887">
    <property type="term" value="F:DNA-directed DNA polymerase activity"/>
    <property type="evidence" value="ECO:0007669"/>
    <property type="project" value="InterPro"/>
</dbReference>
<accession>A0A060NGX6</accession>
<dbReference type="Gene3D" id="3.40.50.10110">
    <property type="entry name" value="DNA polymerase III subunit chi"/>
    <property type="match status" value="1"/>
</dbReference>
<dbReference type="EMBL" id="AP014568">
    <property type="protein sequence ID" value="BAO80272.1"/>
    <property type="molecule type" value="Genomic_DNA"/>
</dbReference>
<organism evidence="1 2">
    <name type="scientific">Serpentinimonas raichei</name>
    <dbReference type="NCBI Taxonomy" id="1458425"/>
    <lineage>
        <taxon>Bacteria</taxon>
        <taxon>Pseudomonadati</taxon>
        <taxon>Pseudomonadota</taxon>
        <taxon>Betaproteobacteria</taxon>
        <taxon>Burkholderiales</taxon>
        <taxon>Comamonadaceae</taxon>
        <taxon>Serpentinimonas</taxon>
    </lineage>
</organism>
<dbReference type="GO" id="GO:0003677">
    <property type="term" value="F:DNA binding"/>
    <property type="evidence" value="ECO:0007669"/>
    <property type="project" value="InterPro"/>
</dbReference>
<dbReference type="AlphaFoldDB" id="A0A060NGX6"/>
<proteinExistence type="predicted"/>
<evidence type="ECO:0000313" key="2">
    <source>
        <dbReference type="Proteomes" id="UP000067461"/>
    </source>
</evidence>
<dbReference type="GO" id="GO:0006260">
    <property type="term" value="P:DNA replication"/>
    <property type="evidence" value="ECO:0007669"/>
    <property type="project" value="InterPro"/>
</dbReference>
<dbReference type="SUPFAM" id="SSF102400">
    <property type="entry name" value="DNA polymerase III chi subunit"/>
    <property type="match status" value="1"/>
</dbReference>
<dbReference type="PANTHER" id="PTHR38767:SF1">
    <property type="entry name" value="DNA POLYMERASE III SUBUNIT CHI"/>
    <property type="match status" value="1"/>
</dbReference>
<reference evidence="1 2" key="1">
    <citation type="journal article" date="2014" name="Nat. Commun.">
        <title>Physiological and genomic features of highly alkaliphilic hydrogen-utilizing Betaproteobacteria from a continental serpentinizing site.</title>
        <authorList>
            <person name="Suzuki S."/>
            <person name="Kuenen J.G."/>
            <person name="Schipper K."/>
            <person name="van der Velde S."/>
            <person name="Ishii S."/>
            <person name="Wu A."/>
            <person name="Sorokin D.Y."/>
            <person name="Tenney A."/>
            <person name="Meng X.Y."/>
            <person name="Morrill P.L."/>
            <person name="Kamagata Y."/>
            <person name="Muyzer G."/>
            <person name="Nealson K.H."/>
        </authorList>
    </citation>
    <scope>NUCLEOTIDE SEQUENCE [LARGE SCALE GENOMIC DNA]</scope>
    <source>
        <strain evidence="1 2">A1</strain>
    </source>
</reference>
<dbReference type="InterPro" id="IPR007459">
    <property type="entry name" value="DNA_pol3_chi"/>
</dbReference>
<dbReference type="HOGENOM" id="CLU_131584_2_0_4"/>